<gene>
    <name evidence="1" type="ORF">HJG54_03015</name>
</gene>
<dbReference type="RefSeq" id="WP_316433277.1">
    <property type="nucleotide sequence ID" value="NZ_CP053586.1"/>
</dbReference>
<accession>A0AA96W918</accession>
<protein>
    <submittedName>
        <fullName evidence="1">Uncharacterized protein</fullName>
    </submittedName>
</protein>
<evidence type="ECO:0000313" key="1">
    <source>
        <dbReference type="EMBL" id="WNZ21937.1"/>
    </source>
</evidence>
<dbReference type="AlphaFoldDB" id="A0AA96W918"/>
<name>A0AA96W918_9CYAN</name>
<proteinExistence type="predicted"/>
<reference evidence="1" key="1">
    <citation type="submission" date="2020-05" db="EMBL/GenBank/DDBJ databases">
        <authorList>
            <person name="Zhu T."/>
            <person name="Keshari N."/>
            <person name="Lu X."/>
        </authorList>
    </citation>
    <scope>NUCLEOTIDE SEQUENCE</scope>
    <source>
        <strain evidence="1">NK1-12</strain>
    </source>
</reference>
<sequence>MDHHQQELRHAAAQAFIASLDQLADCLEAPTAPASNQTLNQEQPASTVVNAVATETSSLQALEAAAADIEAFMQANTTLRRSLLAE</sequence>
<dbReference type="EMBL" id="CP053586">
    <property type="protein sequence ID" value="WNZ21937.1"/>
    <property type="molecule type" value="Genomic_DNA"/>
</dbReference>
<organism evidence="1">
    <name type="scientific">Leptolyngbya sp. NK1-12</name>
    <dbReference type="NCBI Taxonomy" id="2547451"/>
    <lineage>
        <taxon>Bacteria</taxon>
        <taxon>Bacillati</taxon>
        <taxon>Cyanobacteriota</taxon>
        <taxon>Cyanophyceae</taxon>
        <taxon>Leptolyngbyales</taxon>
        <taxon>Leptolyngbyaceae</taxon>
        <taxon>Leptolyngbya group</taxon>
        <taxon>Leptolyngbya</taxon>
    </lineage>
</organism>